<dbReference type="EMBL" id="QXGC01004390">
    <property type="protein sequence ID" value="KAE9169631.1"/>
    <property type="molecule type" value="Genomic_DNA"/>
</dbReference>
<sequence>MHVTTWRRLPRSFCKSVRVVLVWPTMVCSRRSAFSTFASGIETVCAGISQSRPSARPV</sequence>
<dbReference type="AlphaFoldDB" id="A0A6G0MIU9"/>
<accession>A0A6G0MIU9</accession>
<comment type="caution">
    <text evidence="1">The sequence shown here is derived from an EMBL/GenBank/DDBJ whole genome shotgun (WGS) entry which is preliminary data.</text>
</comment>
<organism evidence="1 2">
    <name type="scientific">Phytophthora fragariae</name>
    <dbReference type="NCBI Taxonomy" id="53985"/>
    <lineage>
        <taxon>Eukaryota</taxon>
        <taxon>Sar</taxon>
        <taxon>Stramenopiles</taxon>
        <taxon>Oomycota</taxon>
        <taxon>Peronosporomycetes</taxon>
        <taxon>Peronosporales</taxon>
        <taxon>Peronosporaceae</taxon>
        <taxon>Phytophthora</taxon>
    </lineage>
</organism>
<evidence type="ECO:0000313" key="2">
    <source>
        <dbReference type="Proteomes" id="UP000476176"/>
    </source>
</evidence>
<name>A0A6G0MIU9_9STRA</name>
<proteinExistence type="predicted"/>
<reference evidence="1 2" key="1">
    <citation type="submission" date="2018-09" db="EMBL/GenBank/DDBJ databases">
        <title>Genomic investigation of the strawberry pathogen Phytophthora fragariae indicates pathogenicity is determined by transcriptional variation in three key races.</title>
        <authorList>
            <person name="Adams T.M."/>
            <person name="Armitage A.D."/>
            <person name="Sobczyk M.K."/>
            <person name="Bates H.J."/>
            <person name="Dunwell J.M."/>
            <person name="Nellist C.F."/>
            <person name="Harrison R.J."/>
        </authorList>
    </citation>
    <scope>NUCLEOTIDE SEQUENCE [LARGE SCALE GENOMIC DNA]</scope>
    <source>
        <strain evidence="1 2">BC-23</strain>
    </source>
</reference>
<protein>
    <submittedName>
        <fullName evidence="1">Uncharacterized protein</fullName>
    </submittedName>
</protein>
<evidence type="ECO:0000313" key="1">
    <source>
        <dbReference type="EMBL" id="KAE9169631.1"/>
    </source>
</evidence>
<dbReference type="Proteomes" id="UP000476176">
    <property type="component" value="Unassembled WGS sequence"/>
</dbReference>
<gene>
    <name evidence="1" type="ORF">PF004_g28130</name>
</gene>